<dbReference type="PIRSF" id="PIRSF000077">
    <property type="entry name" value="Thioredoxin"/>
    <property type="match status" value="1"/>
</dbReference>
<evidence type="ECO:0000256" key="6">
    <source>
        <dbReference type="ARBA" id="ARBA00023284"/>
    </source>
</evidence>
<dbReference type="PANTHER" id="PTHR45663:SF11">
    <property type="entry name" value="GEO12009P1"/>
    <property type="match status" value="1"/>
</dbReference>
<evidence type="ECO:0000313" key="13">
    <source>
        <dbReference type="Proteomes" id="UP000278804"/>
    </source>
</evidence>
<evidence type="ECO:0000256" key="2">
    <source>
        <dbReference type="ARBA" id="ARBA00020570"/>
    </source>
</evidence>
<keyword evidence="5 10" id="KW-1015">Disulfide bond</keyword>
<feature type="disulfide bond" description="Redox-active" evidence="10">
    <location>
        <begin position="28"/>
        <end position="31"/>
    </location>
</feature>
<protein>
    <recommendedName>
        <fullName evidence="2 7">Thioredoxin</fullName>
    </recommendedName>
</protein>
<dbReference type="PANTHER" id="PTHR45663">
    <property type="entry name" value="GEO12009P1"/>
    <property type="match status" value="1"/>
</dbReference>
<dbReference type="PRINTS" id="PR00421">
    <property type="entry name" value="THIOREDOXIN"/>
</dbReference>
<reference evidence="12 13" key="1">
    <citation type="journal article" date="2020" name="Int. J. Syst. Evol. Microbiol.">
        <title>Description of Erysipelothrix piscisicarius sp. nov., an emergent fish pathogen, and assessment of virulence using a tiger barb (Puntigrus tetrazona) infection model.</title>
        <authorList>
            <person name="Pomaranski E.K."/>
            <person name="Griffin M.J."/>
            <person name="Camus A.C."/>
            <person name="Armwood A.R."/>
            <person name="Shelley J."/>
            <person name="Waldbieser G.C."/>
            <person name="LaFrentz B.R."/>
            <person name="Garcia J.C."/>
            <person name="Yanong R."/>
            <person name="Soto E."/>
        </authorList>
    </citation>
    <scope>NUCLEOTIDE SEQUENCE [LARGE SCALE GENOMIC DNA]</scope>
    <source>
        <strain evidence="12 13">15TAL0474</strain>
    </source>
</reference>
<dbReference type="Proteomes" id="UP000278804">
    <property type="component" value="Chromosome"/>
</dbReference>
<dbReference type="Gene3D" id="3.40.30.10">
    <property type="entry name" value="Glutaredoxin"/>
    <property type="match status" value="1"/>
</dbReference>
<feature type="active site" description="Nucleophile" evidence="9">
    <location>
        <position position="28"/>
    </location>
</feature>
<feature type="domain" description="Thioredoxin" evidence="11">
    <location>
        <begin position="1"/>
        <end position="103"/>
    </location>
</feature>
<dbReference type="GO" id="GO:0045454">
    <property type="term" value="P:cell redox homeostasis"/>
    <property type="evidence" value="ECO:0007669"/>
    <property type="project" value="TreeGrafter"/>
</dbReference>
<gene>
    <name evidence="12" type="primary">trxA</name>
    <name evidence="12" type="ORF">EEI45_08090</name>
</gene>
<feature type="active site" description="Nucleophile" evidence="9">
    <location>
        <position position="31"/>
    </location>
</feature>
<evidence type="ECO:0000256" key="3">
    <source>
        <dbReference type="ARBA" id="ARBA00022448"/>
    </source>
</evidence>
<keyword evidence="3" id="KW-0813">Transport</keyword>
<comment type="similarity">
    <text evidence="1 8">Belongs to the thioredoxin family.</text>
</comment>
<dbReference type="GO" id="GO:0005829">
    <property type="term" value="C:cytosol"/>
    <property type="evidence" value="ECO:0007669"/>
    <property type="project" value="TreeGrafter"/>
</dbReference>
<dbReference type="Pfam" id="PF00085">
    <property type="entry name" value="Thioredoxin"/>
    <property type="match status" value="1"/>
</dbReference>
<dbReference type="PROSITE" id="PS51352">
    <property type="entry name" value="THIOREDOXIN_2"/>
    <property type="match status" value="1"/>
</dbReference>
<dbReference type="InterPro" id="IPR013766">
    <property type="entry name" value="Thioredoxin_domain"/>
</dbReference>
<dbReference type="InterPro" id="IPR036249">
    <property type="entry name" value="Thioredoxin-like_sf"/>
</dbReference>
<feature type="site" description="Deprotonates C-terminal active site Cys" evidence="9">
    <location>
        <position position="22"/>
    </location>
</feature>
<sequence>MALHITDKDFKEQTSEGLVFVDFFAEWCGPCKMLAPVIDELADKYEGKIKVAKLDIDENRQTATEFNVMSIPTMILFKDGEPIEKISGFQPKQALEKYLDSKL</sequence>
<dbReference type="EMBL" id="CP034234">
    <property type="protein sequence ID" value="AZK44677.1"/>
    <property type="molecule type" value="Genomic_DNA"/>
</dbReference>
<evidence type="ECO:0000313" key="12">
    <source>
        <dbReference type="EMBL" id="AZK44677.1"/>
    </source>
</evidence>
<dbReference type="GO" id="GO:0015035">
    <property type="term" value="F:protein-disulfide reductase activity"/>
    <property type="evidence" value="ECO:0007669"/>
    <property type="project" value="UniProtKB-UniRule"/>
</dbReference>
<dbReference type="AlphaFoldDB" id="A0A3S8RP73"/>
<dbReference type="NCBIfam" id="TIGR01068">
    <property type="entry name" value="thioredoxin"/>
    <property type="match status" value="1"/>
</dbReference>
<evidence type="ECO:0000256" key="8">
    <source>
        <dbReference type="PIRNR" id="PIRNR000077"/>
    </source>
</evidence>
<evidence type="ECO:0000256" key="1">
    <source>
        <dbReference type="ARBA" id="ARBA00008987"/>
    </source>
</evidence>
<dbReference type="FunFam" id="3.40.30.10:FF:000001">
    <property type="entry name" value="Thioredoxin"/>
    <property type="match status" value="1"/>
</dbReference>
<organism evidence="12 13">
    <name type="scientific">Erysipelothrix piscisicarius</name>
    <dbReference type="NCBI Taxonomy" id="2485784"/>
    <lineage>
        <taxon>Bacteria</taxon>
        <taxon>Bacillati</taxon>
        <taxon>Bacillota</taxon>
        <taxon>Erysipelotrichia</taxon>
        <taxon>Erysipelotrichales</taxon>
        <taxon>Erysipelotrichaceae</taxon>
        <taxon>Erysipelothrix</taxon>
    </lineage>
</organism>
<evidence type="ECO:0000256" key="10">
    <source>
        <dbReference type="PIRSR" id="PIRSR000077-4"/>
    </source>
</evidence>
<dbReference type="RefSeq" id="WP_125164832.1">
    <property type="nucleotide sequence ID" value="NZ_CP034234.1"/>
</dbReference>
<keyword evidence="4" id="KW-0249">Electron transport</keyword>
<evidence type="ECO:0000256" key="9">
    <source>
        <dbReference type="PIRSR" id="PIRSR000077-1"/>
    </source>
</evidence>
<keyword evidence="6 10" id="KW-0676">Redox-active center</keyword>
<proteinExistence type="inferred from homology"/>
<evidence type="ECO:0000256" key="7">
    <source>
        <dbReference type="NCBIfam" id="TIGR01068"/>
    </source>
</evidence>
<evidence type="ECO:0000256" key="5">
    <source>
        <dbReference type="ARBA" id="ARBA00023157"/>
    </source>
</evidence>
<dbReference type="SUPFAM" id="SSF52833">
    <property type="entry name" value="Thioredoxin-like"/>
    <property type="match status" value="1"/>
</dbReference>
<feature type="site" description="Contributes to redox potential value" evidence="9">
    <location>
        <position position="29"/>
    </location>
</feature>
<feature type="site" description="Contributes to redox potential value" evidence="9">
    <location>
        <position position="30"/>
    </location>
</feature>
<dbReference type="PROSITE" id="PS00194">
    <property type="entry name" value="THIOREDOXIN_1"/>
    <property type="match status" value="1"/>
</dbReference>
<dbReference type="CDD" id="cd02947">
    <property type="entry name" value="TRX_family"/>
    <property type="match status" value="1"/>
</dbReference>
<evidence type="ECO:0000256" key="4">
    <source>
        <dbReference type="ARBA" id="ARBA00022982"/>
    </source>
</evidence>
<name>A0A3S8RP73_9FIRM</name>
<dbReference type="InterPro" id="IPR005746">
    <property type="entry name" value="Thioredoxin"/>
</dbReference>
<accession>A0A3S8RP73</accession>
<keyword evidence="13" id="KW-1185">Reference proteome</keyword>
<evidence type="ECO:0000259" key="11">
    <source>
        <dbReference type="PROSITE" id="PS51352"/>
    </source>
</evidence>
<dbReference type="KEGG" id="eri:EEI45_08090"/>
<dbReference type="InterPro" id="IPR017937">
    <property type="entry name" value="Thioredoxin_CS"/>
</dbReference>